<evidence type="ECO:0000313" key="3">
    <source>
        <dbReference type="Proteomes" id="UP001162164"/>
    </source>
</evidence>
<gene>
    <name evidence="2" type="ORF">NQ317_002607</name>
</gene>
<dbReference type="PANTHER" id="PTHR36159:SF1">
    <property type="entry name" value="RETROVIRUS-RELATED POL POLYPROTEIN FROM TRANSPOSON 412-LIKE PROTEIN"/>
    <property type="match status" value="1"/>
</dbReference>
<dbReference type="InterPro" id="IPR049512">
    <property type="entry name" value="DJR-like_dom"/>
</dbReference>
<name>A0ABQ9JVG0_9CUCU</name>
<dbReference type="Proteomes" id="UP001162164">
    <property type="component" value="Unassembled WGS sequence"/>
</dbReference>
<evidence type="ECO:0000259" key="1">
    <source>
        <dbReference type="Pfam" id="PF21738"/>
    </source>
</evidence>
<sequence>MTTVLRYQDDTNGELTITNIELKVKHVFLNDVIKMNLLSQINTDRPILMPYRQWELHELPSLTNGTTKEIWSVKTCSNMESPRYIIIAFQTNRKEQKKRDVTFFDNIEISNIKLTLNSEYYPYEDMKLDFSSKKYHEIISFFQAICFQQ</sequence>
<proteinExistence type="predicted"/>
<comment type="caution">
    <text evidence="2">The sequence shown here is derived from an EMBL/GenBank/DDBJ whole genome shotgun (WGS) entry which is preliminary data.</text>
</comment>
<dbReference type="Pfam" id="PF21738">
    <property type="entry name" value="DJR-like_dom"/>
    <property type="match status" value="1"/>
</dbReference>
<reference evidence="2" key="1">
    <citation type="journal article" date="2023" name="Insect Mol. Biol.">
        <title>Genome sequencing provides insights into the evolution of gene families encoding plant cell wall-degrading enzymes in longhorned beetles.</title>
        <authorList>
            <person name="Shin N.R."/>
            <person name="Okamura Y."/>
            <person name="Kirsch R."/>
            <person name="Pauchet Y."/>
        </authorList>
    </citation>
    <scope>NUCLEOTIDE SEQUENCE</scope>
    <source>
        <strain evidence="2">MMC_N1</strain>
    </source>
</reference>
<protein>
    <recommendedName>
        <fullName evidence="1">Double jelly roll-like domain-containing protein</fullName>
    </recommendedName>
</protein>
<keyword evidence="3" id="KW-1185">Reference proteome</keyword>
<dbReference type="EMBL" id="JAPWTJ010000176">
    <property type="protein sequence ID" value="KAJ8981579.1"/>
    <property type="molecule type" value="Genomic_DNA"/>
</dbReference>
<feature type="domain" description="Double jelly roll-like" evidence="1">
    <location>
        <begin position="5"/>
        <end position="139"/>
    </location>
</feature>
<accession>A0ABQ9JVG0</accession>
<evidence type="ECO:0000313" key="2">
    <source>
        <dbReference type="EMBL" id="KAJ8981579.1"/>
    </source>
</evidence>
<dbReference type="PANTHER" id="PTHR36159">
    <property type="entry name" value="PROTEIN CBG23766"/>
    <property type="match status" value="1"/>
</dbReference>
<organism evidence="2 3">
    <name type="scientific">Molorchus minor</name>
    <dbReference type="NCBI Taxonomy" id="1323400"/>
    <lineage>
        <taxon>Eukaryota</taxon>
        <taxon>Metazoa</taxon>
        <taxon>Ecdysozoa</taxon>
        <taxon>Arthropoda</taxon>
        <taxon>Hexapoda</taxon>
        <taxon>Insecta</taxon>
        <taxon>Pterygota</taxon>
        <taxon>Neoptera</taxon>
        <taxon>Endopterygota</taxon>
        <taxon>Coleoptera</taxon>
        <taxon>Polyphaga</taxon>
        <taxon>Cucujiformia</taxon>
        <taxon>Chrysomeloidea</taxon>
        <taxon>Cerambycidae</taxon>
        <taxon>Lamiinae</taxon>
        <taxon>Monochamini</taxon>
        <taxon>Molorchus</taxon>
    </lineage>
</organism>